<dbReference type="InterPro" id="IPR038084">
    <property type="entry name" value="PduO/GlcC-like_sf"/>
</dbReference>
<accession>A0ABT4W1R8</accession>
<evidence type="ECO:0000313" key="1">
    <source>
        <dbReference type="EMBL" id="MDA5094445.1"/>
    </source>
</evidence>
<dbReference type="Proteomes" id="UP001528040">
    <property type="component" value="Unassembled WGS sequence"/>
</dbReference>
<sequence length="141" mass="14246">MTLTVENAREIIRVTKEAGAAENMKPLSVVVVDAGGHVIAFERGEGAPPGRFDIAQGKAYGSIMLGIGGTAQRDRAEAQAYFVLAANGAYQGRLVPVPGGILVRDTKGAVIGAVGVTGDTSENDLAAGEAGIQAVGLIAEG</sequence>
<reference evidence="1 2" key="1">
    <citation type="submission" date="2023-01" db="EMBL/GenBank/DDBJ databases">
        <authorList>
            <person name="Yoon J.-W."/>
        </authorList>
    </citation>
    <scope>NUCLEOTIDE SEQUENCE [LARGE SCALE GENOMIC DNA]</scope>
    <source>
        <strain evidence="1 2">KMU-50</strain>
    </source>
</reference>
<name>A0ABT4W1R8_9RHOB</name>
<dbReference type="PANTHER" id="PTHR34309:SF10">
    <property type="entry name" value="SLR1406 PROTEIN"/>
    <property type="match status" value="1"/>
</dbReference>
<organism evidence="1 2">
    <name type="scientific">Aliiroseovarius salicola</name>
    <dbReference type="NCBI Taxonomy" id="3009082"/>
    <lineage>
        <taxon>Bacteria</taxon>
        <taxon>Pseudomonadati</taxon>
        <taxon>Pseudomonadota</taxon>
        <taxon>Alphaproteobacteria</taxon>
        <taxon>Rhodobacterales</taxon>
        <taxon>Paracoccaceae</taxon>
        <taxon>Aliiroseovarius</taxon>
    </lineage>
</organism>
<dbReference type="PANTHER" id="PTHR34309">
    <property type="entry name" value="SLR1406 PROTEIN"/>
    <property type="match status" value="1"/>
</dbReference>
<evidence type="ECO:0000313" key="2">
    <source>
        <dbReference type="Proteomes" id="UP001528040"/>
    </source>
</evidence>
<gene>
    <name evidence="1" type="ORF">O2N63_10145</name>
</gene>
<dbReference type="InterPro" id="IPR052517">
    <property type="entry name" value="GlcG_carb_metab_protein"/>
</dbReference>
<proteinExistence type="predicted"/>
<dbReference type="RefSeq" id="WP_271054142.1">
    <property type="nucleotide sequence ID" value="NZ_JAQIIO010000004.1"/>
</dbReference>
<dbReference type="Gene3D" id="3.30.450.150">
    <property type="entry name" value="Haem-degrading domain"/>
    <property type="match status" value="1"/>
</dbReference>
<keyword evidence="2" id="KW-1185">Reference proteome</keyword>
<dbReference type="EMBL" id="JAQIIO010000004">
    <property type="protein sequence ID" value="MDA5094445.1"/>
    <property type="molecule type" value="Genomic_DNA"/>
</dbReference>
<dbReference type="InterPro" id="IPR005624">
    <property type="entry name" value="PduO/GlcC-like"/>
</dbReference>
<protein>
    <submittedName>
        <fullName evidence="1">Heme-binding protein</fullName>
    </submittedName>
</protein>
<dbReference type="SUPFAM" id="SSF143744">
    <property type="entry name" value="GlcG-like"/>
    <property type="match status" value="1"/>
</dbReference>
<dbReference type="Pfam" id="PF03928">
    <property type="entry name" value="HbpS-like"/>
    <property type="match status" value="1"/>
</dbReference>
<comment type="caution">
    <text evidence="1">The sequence shown here is derived from an EMBL/GenBank/DDBJ whole genome shotgun (WGS) entry which is preliminary data.</text>
</comment>